<comment type="caution">
    <text evidence="8">The sequence shown here is derived from an EMBL/GenBank/DDBJ whole genome shotgun (WGS) entry which is preliminary data.</text>
</comment>
<proteinExistence type="predicted"/>
<sequence>MPTCNRCTKFFNQLQFGWCFECLQSHVVINPENRPNNFPAPPSNIYNVVPPAPPWTPSQPVPSAQGSFQVPIQASQPISQPSGSVDPTPPNPACAGSNAYFRGAVKEKRRKKAATTPYTRKSKPTPQASAADEHTRIISGGIALYQLTKLNKNTGIRSRMLPVNIESPNLYEDLQQRLWDLLSPELLSRQLVEMLPDNPLQYTSLSHNQNVLDLPTLLLLVQKSTVKRPAHIDLTYEDPTDEIPTSINTSTSTSRTTRITRTRAAPGNPKDLASNATDLTSVTGNDTWALGGTAGTIPARGNASLSTRLNYLGKPLSASININPKGWIVSQRLKFNSSDSDYARKRASHLYQYLQATTVPITIKVDKNSLVGQGSMRKAYSAQVKTETQNGQPRITNWVAKVRYWDTSPDLRKHATDARMYEACGHLLRAYQEEIKNSDHPLLTSVLRKKAIAFELVRHCIVFTGEEGFPSDVFFLEAALQGSYVKYSSNVNFSVTSNQPGLDIDNLTLMSAFTHWSYVKSNGNSLICDLQGAGSIITDPQILDRDNGRWADGNNASEGIKHFVKNHRCNNVCEALNLQPPDQFVPVSSSQTETRNFGTEVRTNIRPGPASLASVPNRPLPRRASLANLLHSDNTRPTGDFFNSQAREQEDEDEDAPLPELHTFLSQRSRPRADNYTHNTCTS</sequence>
<keyword evidence="3" id="KW-0547">Nucleotide-binding</keyword>
<dbReference type="GO" id="GO:0031037">
    <property type="term" value="P:myosin II filament disassembly"/>
    <property type="evidence" value="ECO:0007669"/>
    <property type="project" value="TreeGrafter"/>
</dbReference>
<dbReference type="EMBL" id="VSWC01000183">
    <property type="protein sequence ID" value="KAA1069828.1"/>
    <property type="molecule type" value="Genomic_DNA"/>
</dbReference>
<keyword evidence="5" id="KW-0067">ATP-binding</keyword>
<evidence type="ECO:0000313" key="9">
    <source>
        <dbReference type="Proteomes" id="UP000324748"/>
    </source>
</evidence>
<keyword evidence="2" id="KW-0808">Transferase</keyword>
<keyword evidence="1" id="KW-0723">Serine/threonine-protein kinase</keyword>
<gene>
    <name evidence="8" type="primary">EEF2K_31</name>
    <name evidence="8" type="ORF">PGT21_033866</name>
</gene>
<feature type="compositionally biased region" description="Polar residues" evidence="6">
    <location>
        <begin position="116"/>
        <end position="128"/>
    </location>
</feature>
<protein>
    <submittedName>
        <fullName evidence="8">Eukaryotic elongation factor-2 kinase</fullName>
    </submittedName>
</protein>
<dbReference type="GO" id="GO:0005524">
    <property type="term" value="F:ATP binding"/>
    <property type="evidence" value="ECO:0007669"/>
    <property type="project" value="UniProtKB-KW"/>
</dbReference>
<evidence type="ECO:0000313" key="8">
    <source>
        <dbReference type="EMBL" id="KAA1069828.1"/>
    </source>
</evidence>
<dbReference type="GO" id="GO:0004674">
    <property type="term" value="F:protein serine/threonine kinase activity"/>
    <property type="evidence" value="ECO:0007669"/>
    <property type="project" value="UniProtKB-KW"/>
</dbReference>
<evidence type="ECO:0000256" key="3">
    <source>
        <dbReference type="ARBA" id="ARBA00022741"/>
    </source>
</evidence>
<feature type="region of interest" description="Disordered" evidence="6">
    <location>
        <begin position="75"/>
        <end position="132"/>
    </location>
</feature>
<evidence type="ECO:0000256" key="5">
    <source>
        <dbReference type="ARBA" id="ARBA00022840"/>
    </source>
</evidence>
<evidence type="ECO:0000256" key="2">
    <source>
        <dbReference type="ARBA" id="ARBA00022679"/>
    </source>
</evidence>
<feature type="region of interest" description="Disordered" evidence="6">
    <location>
        <begin position="243"/>
        <end position="275"/>
    </location>
</feature>
<evidence type="ECO:0000259" key="7">
    <source>
        <dbReference type="PROSITE" id="PS51158"/>
    </source>
</evidence>
<feature type="region of interest" description="Disordered" evidence="6">
    <location>
        <begin position="631"/>
        <end position="658"/>
    </location>
</feature>
<dbReference type="Proteomes" id="UP000324748">
    <property type="component" value="Unassembled WGS sequence"/>
</dbReference>
<dbReference type="InterPro" id="IPR011009">
    <property type="entry name" value="Kinase-like_dom_sf"/>
</dbReference>
<feature type="domain" description="Alpha-type protein kinase" evidence="7">
    <location>
        <begin position="345"/>
        <end position="581"/>
    </location>
</feature>
<feature type="region of interest" description="Disordered" evidence="6">
    <location>
        <begin position="586"/>
        <end position="619"/>
    </location>
</feature>
<dbReference type="Pfam" id="PF02816">
    <property type="entry name" value="Alpha_kinase"/>
    <property type="match status" value="1"/>
</dbReference>
<feature type="compositionally biased region" description="Polar residues" evidence="6">
    <location>
        <begin position="631"/>
        <end position="646"/>
    </location>
</feature>
<dbReference type="PANTHER" id="PTHR45992">
    <property type="entry name" value="EUKARYOTIC ELONGATION FACTOR 2 KINASE-RELATED"/>
    <property type="match status" value="1"/>
</dbReference>
<dbReference type="CDD" id="cd04515">
    <property type="entry name" value="Alpha_kinase"/>
    <property type="match status" value="1"/>
</dbReference>
<dbReference type="InterPro" id="IPR004166">
    <property type="entry name" value="a-kinase_dom"/>
</dbReference>
<dbReference type="PROSITE" id="PS51158">
    <property type="entry name" value="ALPHA_KINASE"/>
    <property type="match status" value="1"/>
</dbReference>
<dbReference type="SMART" id="SM00811">
    <property type="entry name" value="Alpha_kinase"/>
    <property type="match status" value="1"/>
</dbReference>
<dbReference type="GO" id="GO:1903013">
    <property type="term" value="P:response to differentiation-inducing factor 1"/>
    <property type="evidence" value="ECO:0007669"/>
    <property type="project" value="TreeGrafter"/>
</dbReference>
<evidence type="ECO:0000256" key="1">
    <source>
        <dbReference type="ARBA" id="ARBA00022527"/>
    </source>
</evidence>
<feature type="compositionally biased region" description="Low complexity" evidence="6">
    <location>
        <begin position="245"/>
        <end position="263"/>
    </location>
</feature>
<feature type="compositionally biased region" description="Polar residues" evidence="6">
    <location>
        <begin position="75"/>
        <end position="85"/>
    </location>
</feature>
<keyword evidence="4 8" id="KW-0418">Kinase</keyword>
<organism evidence="8 9">
    <name type="scientific">Puccinia graminis f. sp. tritici</name>
    <dbReference type="NCBI Taxonomy" id="56615"/>
    <lineage>
        <taxon>Eukaryota</taxon>
        <taxon>Fungi</taxon>
        <taxon>Dikarya</taxon>
        <taxon>Basidiomycota</taxon>
        <taxon>Pucciniomycotina</taxon>
        <taxon>Pucciniomycetes</taxon>
        <taxon>Pucciniales</taxon>
        <taxon>Pucciniaceae</taxon>
        <taxon>Puccinia</taxon>
    </lineage>
</organism>
<evidence type="ECO:0000256" key="6">
    <source>
        <dbReference type="SAM" id="MobiDB-lite"/>
    </source>
</evidence>
<keyword evidence="8" id="KW-0648">Protein biosynthesis</keyword>
<keyword evidence="9" id="KW-1185">Reference proteome</keyword>
<dbReference type="SUPFAM" id="SSF56112">
    <property type="entry name" value="Protein kinase-like (PK-like)"/>
    <property type="match status" value="1"/>
</dbReference>
<reference evidence="8 9" key="1">
    <citation type="submission" date="2019-05" db="EMBL/GenBank/DDBJ databases">
        <title>Emergence of the Ug99 lineage of the wheat stem rust pathogen through somatic hybridization.</title>
        <authorList>
            <person name="Li F."/>
            <person name="Upadhyaya N.M."/>
            <person name="Sperschneider J."/>
            <person name="Matny O."/>
            <person name="Nguyen-Phuc H."/>
            <person name="Mago R."/>
            <person name="Raley C."/>
            <person name="Miller M.E."/>
            <person name="Silverstein K.A.T."/>
            <person name="Henningsen E."/>
            <person name="Hirsch C.D."/>
            <person name="Visser B."/>
            <person name="Pretorius Z.A."/>
            <person name="Steffenson B.J."/>
            <person name="Schwessinger B."/>
            <person name="Dodds P.N."/>
            <person name="Figueroa M."/>
        </authorList>
    </citation>
    <scope>NUCLEOTIDE SEQUENCE [LARGE SCALE GENOMIC DNA]</scope>
    <source>
        <strain evidence="8">21-0</strain>
    </source>
</reference>
<dbReference type="AlphaFoldDB" id="A0A5B0M1J8"/>
<keyword evidence="8" id="KW-0251">Elongation factor</keyword>
<dbReference type="GO" id="GO:0003746">
    <property type="term" value="F:translation elongation factor activity"/>
    <property type="evidence" value="ECO:0007669"/>
    <property type="project" value="UniProtKB-KW"/>
</dbReference>
<name>A0A5B0M1J8_PUCGR</name>
<dbReference type="Gene3D" id="3.20.200.10">
    <property type="entry name" value="MHCK/EF2 kinase"/>
    <property type="match status" value="1"/>
</dbReference>
<feature type="compositionally biased region" description="Polar residues" evidence="6">
    <location>
        <begin position="586"/>
        <end position="597"/>
    </location>
</feature>
<dbReference type="OrthoDB" id="301415at2759"/>
<dbReference type="PANTHER" id="PTHR45992:SF2">
    <property type="entry name" value="EUKARYOTIC ELONGATION FACTOR 2 KINASE"/>
    <property type="match status" value="1"/>
</dbReference>
<accession>A0A5B0M1J8</accession>
<evidence type="ECO:0000256" key="4">
    <source>
        <dbReference type="ARBA" id="ARBA00022777"/>
    </source>
</evidence>
<dbReference type="InterPro" id="IPR051852">
    <property type="entry name" value="Alpha-type_PK"/>
</dbReference>